<organism evidence="2 3">
    <name type="scientific">Saccharothrix yanglingensis</name>
    <dbReference type="NCBI Taxonomy" id="659496"/>
    <lineage>
        <taxon>Bacteria</taxon>
        <taxon>Bacillati</taxon>
        <taxon>Actinomycetota</taxon>
        <taxon>Actinomycetes</taxon>
        <taxon>Pseudonocardiales</taxon>
        <taxon>Pseudonocardiaceae</taxon>
        <taxon>Saccharothrix</taxon>
    </lineage>
</organism>
<dbReference type="Gene3D" id="3.40.50.300">
    <property type="entry name" value="P-loop containing nucleotide triphosphate hydrolases"/>
    <property type="match status" value="1"/>
</dbReference>
<dbReference type="PANTHER" id="PTHR47691">
    <property type="entry name" value="REGULATOR-RELATED"/>
    <property type="match status" value="1"/>
</dbReference>
<feature type="domain" description="HTH cro/C1-type" evidence="1">
    <location>
        <begin position="14"/>
        <end position="69"/>
    </location>
</feature>
<dbReference type="PROSITE" id="PS50943">
    <property type="entry name" value="HTH_CROC1"/>
    <property type="match status" value="1"/>
</dbReference>
<dbReference type="SUPFAM" id="SSF46785">
    <property type="entry name" value="Winged helix' DNA-binding domain"/>
    <property type="match status" value="1"/>
</dbReference>
<dbReference type="Pfam" id="PF13560">
    <property type="entry name" value="HTH_31"/>
    <property type="match status" value="1"/>
</dbReference>
<dbReference type="Pfam" id="PF13191">
    <property type="entry name" value="AAA_16"/>
    <property type="match status" value="1"/>
</dbReference>
<dbReference type="RefSeq" id="WP_306747907.1">
    <property type="nucleotide sequence ID" value="NZ_NSDM01000010.1"/>
</dbReference>
<dbReference type="SUPFAM" id="SSF52540">
    <property type="entry name" value="P-loop containing nucleoside triphosphate hydrolases"/>
    <property type="match status" value="1"/>
</dbReference>
<keyword evidence="3" id="KW-1185">Reference proteome</keyword>
<dbReference type="Gene3D" id="1.10.260.40">
    <property type="entry name" value="lambda repressor-like DNA-binding domains"/>
    <property type="match status" value="1"/>
</dbReference>
<evidence type="ECO:0000313" key="3">
    <source>
        <dbReference type="Proteomes" id="UP001225605"/>
    </source>
</evidence>
<dbReference type="CDD" id="cd00093">
    <property type="entry name" value="HTH_XRE"/>
    <property type="match status" value="1"/>
</dbReference>
<accession>A0ABU0X3B8</accession>
<dbReference type="InterPro" id="IPR001387">
    <property type="entry name" value="Cro/C1-type_HTH"/>
</dbReference>
<dbReference type="SMART" id="SM00530">
    <property type="entry name" value="HTH_XRE"/>
    <property type="match status" value="1"/>
</dbReference>
<dbReference type="PANTHER" id="PTHR47691:SF3">
    <property type="entry name" value="HTH-TYPE TRANSCRIPTIONAL REGULATOR RV0890C-RELATED"/>
    <property type="match status" value="1"/>
</dbReference>
<dbReference type="Proteomes" id="UP001225605">
    <property type="component" value="Unassembled WGS sequence"/>
</dbReference>
<dbReference type="EMBL" id="NSDM01000010">
    <property type="protein sequence ID" value="MDQ2586630.1"/>
    <property type="molecule type" value="Genomic_DNA"/>
</dbReference>
<dbReference type="InterPro" id="IPR027417">
    <property type="entry name" value="P-loop_NTPase"/>
</dbReference>
<protein>
    <recommendedName>
        <fullName evidence="1">HTH cro/C1-type domain-containing protein</fullName>
    </recommendedName>
</protein>
<evidence type="ECO:0000259" key="1">
    <source>
        <dbReference type="PROSITE" id="PS50943"/>
    </source>
</evidence>
<evidence type="ECO:0000313" key="2">
    <source>
        <dbReference type="EMBL" id="MDQ2586630.1"/>
    </source>
</evidence>
<name>A0ABU0X3B8_9PSEU</name>
<dbReference type="InterPro" id="IPR036390">
    <property type="entry name" value="WH_DNA-bd_sf"/>
</dbReference>
<dbReference type="SUPFAM" id="SSF47413">
    <property type="entry name" value="lambda repressor-like DNA-binding domains"/>
    <property type="match status" value="1"/>
</dbReference>
<comment type="caution">
    <text evidence="2">The sequence shown here is derived from an EMBL/GenBank/DDBJ whole genome shotgun (WGS) entry which is preliminary data.</text>
</comment>
<reference evidence="2 3" key="1">
    <citation type="submission" date="2017-06" db="EMBL/GenBank/DDBJ databases">
        <title>Cultured bacterium strain Saccharothrix yanglingensis Hhs.015.</title>
        <authorList>
            <person name="Xia Y."/>
        </authorList>
    </citation>
    <scope>NUCLEOTIDE SEQUENCE [LARGE SCALE GENOMIC DNA]</scope>
    <source>
        <strain evidence="2 3">Hhs.015</strain>
    </source>
</reference>
<proteinExistence type="predicted"/>
<dbReference type="InterPro" id="IPR041664">
    <property type="entry name" value="AAA_16"/>
</dbReference>
<sequence length="415" mass="43283">MDGNLTHWQFGDLLKKYRMKQGATQRQLADLSTVSVRAIRDLEAGRASRPRRDTVRLIAEGLRLSGRELTTFEAAAMRSRGGVEIDFVPDLAAVPPPAALDVLVGRDAEVSSLLALLGEGGSRLVAVTGLPGVGKTRLVVEVAGRLHDSGAARVLWDAATAQAPGGAAGRLRLLVHSALAVAEDGEGWEALATLIGDREAVLVLDGHDPAWPDPDRALALAHRCRRLRLLRTTRGSHPIPGERVVALAPLAHGHAVRLLGRLAGHGATGATGAAPTALTEVAARLDGLPGALEAAASWLVVYRPDELLDLVRADPLGVVADRLPDLRDALRRALSGVDGAAVGALAAARGDWSVADAARLTGIAPVACARLVRHLLLLGLVRPVGDDRFRVLALAGALTASVLPVGLPLDAARDS</sequence>
<dbReference type="InterPro" id="IPR010982">
    <property type="entry name" value="Lambda_DNA-bd_dom_sf"/>
</dbReference>
<gene>
    <name evidence="2" type="ORF">CKY47_22050</name>
</gene>